<feature type="compositionally biased region" description="Polar residues" evidence="3">
    <location>
        <begin position="153"/>
        <end position="173"/>
    </location>
</feature>
<feature type="region of interest" description="Disordered" evidence="3">
    <location>
        <begin position="64"/>
        <end position="118"/>
    </location>
</feature>
<dbReference type="InterPro" id="IPR041078">
    <property type="entry name" value="Plavaka"/>
</dbReference>
<sequence length="1790" mass="201677">MSAKLYSCVAGCERKLDSPKSLSNHRSRCDIAIEYDSKLWNVHVHDVTRQSRLPSGVELALEAEQQPNTAGTSDSPPVPGAELNNTTADTLSNPTLITATSQPPLTSNILNRARPATRSQTRLLHSGFRLQIDALPEGPSSNLVPTDPRLDDTPNTTCSGQGQEQPTCASGTATDPKLPTGTYTTEPDIFGRYRIYDTHPLRIPDADSPLSDSVVLPAPPKKLRLVQEIIHPCPNLSIFYMQRHHWLTGNSKSLNSRESLCNDVIGQPGFCPQDVVGYNFRALDRKLAESEHTWNTLCPPSKGWKNVSIQLEIPPLRQTKARTQADKGMAVPRHYLTVNGLRAQRLTDIVYKAFSQNNPRSFHYTPYKALWKPLDSGSRPAMQVFDEIYSSPSMLNAHREVQRLKIADSGCTRPRCVAYMMFGSDGTVLGKGFSHVKGHPIYAFFGNESKYQQCKPGSNTCFHVAHIPLLPDSARETITAYHDGKPPPESLITHLRRELMHEVWVHLLDDDFLYAWNHGIVIKCTDGIERRVFPRIKIHSVDYPEKVTMATIRNLGVCLCPRCLAKKGSASKLGTSHDTLVRVSKRRVESTKRIKKIQEAQRLIYDLGHSVQSKQVEALLQAESYVPTLNAFSRRLSPRIFKFNIFETFVVDQLHEIELGVWKSLFQHLVRLLHLGGSRTIVEFNKRFRSVPTFGSTIRMFSDDVASMGRLAARDFEDILQCCLPVFEGLLPSECDAPVQRLLFTFAFWHGLAKLCRHTTETLKIMKKLTAKLGSELRSFAELTQNMNVRETPDEYTRKSKASAPSEIADGRRLCFFNINTYKVHAIGDYIYIIAEFGTTDSYSTQIYELQHRFIKDQFERTNKKDVVEQMTQIGDVSSALKRMELELEQREEQLRSQIGDSAPPSLDPEGLESLLNGSPYTIGQTERSEDLIPSITRWVREQQHDDAMKFFIPQLKRYFLARFLGNRDHPKFNEQEILKVRFHQDRMYRHKTLRINYTSYDVLRQQDLLNPSTSNRFILLHAQSEDGSTSPHPFIYAKVLGIYHAQVSYGNAVPRREDFVHVRWLYYDTDKARQGGWDECRLDHIGYEQCCTDQDLLDSFDFVHPSDIIRAVHLIPDFRSGSSGTLLSFAESVAHDSKDPEHWDWKYYYVNRFVDRDMLMRYLGGGIGHYLYATCGSDVTLGSEQNANETTEVPLGTGGEGESGNMESEGQRSEDERSDGGESICLAQDDISDEEEPSMDDGATEYGDNVSEDEMEGYAIDENEDSKSGRPVDAILCPVAPTLAPPYDTTRWAGYTTYWNLLDLPSVVFPSGEPFRASTWESTNSSPSDEPRNPIDAFVKEQWDPEAFDGAPIGLQLVGRRWQEEKLLAMLKDVEDAVLKKALTIDNPEVAARTTTMRWGNVAGGAARLALGLGSRGLRRDHMSADSPRGCKRRLRPADGQFEQRAHCISSHPPIPVTTSAERRWPTLLVSCAHVSGAHPPPAGCTRYRGGRLPMWACTHKWTGLESERPYAHPLGQLWSQGVKNYTGALELWNKQWGEWLLDEEEGIKHIKAAFGAYSGKAIKQLKLPRDEIVVMTKLYGIVAREPGELLSPADDDFSEGDSKGYVNQHGLSRKHIFESVKHSLERLQLDYVDVLQCHRFDYQTPIAETMQALHDVVKAGYARYIGICLGWNGSLVASVSGDLKSTIRGDFTSGRYQQVHFGDVEKTKEDNKEVIFRVERIAKARGISMAQVAIAWSLSKDVISAPIVGTTKLSNLYDLLGAIDVKLTEEEIKQLEEPYVAQAIQGYT</sequence>
<feature type="region of interest" description="Disordered" evidence="3">
    <location>
        <begin position="151"/>
        <end position="184"/>
    </location>
</feature>
<dbReference type="InterPro" id="IPR036928">
    <property type="entry name" value="AS_sf"/>
</dbReference>
<dbReference type="Pfam" id="PF00248">
    <property type="entry name" value="Aldo_ket_red"/>
    <property type="match status" value="2"/>
</dbReference>
<evidence type="ECO:0000259" key="5">
    <source>
        <dbReference type="Pfam" id="PF01425"/>
    </source>
</evidence>
<dbReference type="InterPro" id="IPR050523">
    <property type="entry name" value="AKR_Detox_Biosynth"/>
</dbReference>
<feature type="compositionally biased region" description="Polar residues" evidence="3">
    <location>
        <begin position="1183"/>
        <end position="1192"/>
    </location>
</feature>
<dbReference type="PANTHER" id="PTHR43364">
    <property type="entry name" value="NADH-SPECIFIC METHYLGLYOXAL REDUCTASE-RELATED"/>
    <property type="match status" value="1"/>
</dbReference>
<feature type="compositionally biased region" description="Basic and acidic residues" evidence="3">
    <location>
        <begin position="1210"/>
        <end position="1221"/>
    </location>
</feature>
<dbReference type="Pfam" id="PF01425">
    <property type="entry name" value="Amidase"/>
    <property type="match status" value="1"/>
</dbReference>
<dbReference type="PANTHER" id="PTHR43364:SF4">
    <property type="entry name" value="NAD(P)-LINKED OXIDOREDUCTASE SUPERFAMILY PROTEIN"/>
    <property type="match status" value="1"/>
</dbReference>
<dbReference type="InterPro" id="IPR023210">
    <property type="entry name" value="NADP_OxRdtase_dom"/>
</dbReference>
<evidence type="ECO:0000256" key="1">
    <source>
        <dbReference type="ARBA" id="ARBA00023002"/>
    </source>
</evidence>
<evidence type="ECO:0000259" key="4">
    <source>
        <dbReference type="Pfam" id="PF00248"/>
    </source>
</evidence>
<dbReference type="GO" id="GO:0016491">
    <property type="term" value="F:oxidoreductase activity"/>
    <property type="evidence" value="ECO:0007669"/>
    <property type="project" value="UniProtKB-KW"/>
</dbReference>
<feature type="domain" description="NADP-dependent oxidoreductase" evidence="4">
    <location>
        <begin position="1707"/>
        <end position="1779"/>
    </location>
</feature>
<comment type="caution">
    <text evidence="6">The sequence shown here is derived from an EMBL/GenBank/DDBJ whole genome shotgun (WGS) entry which is preliminary data.</text>
</comment>
<evidence type="ECO:0000313" key="7">
    <source>
        <dbReference type="Proteomes" id="UP000614334"/>
    </source>
</evidence>
<evidence type="ECO:0008006" key="8">
    <source>
        <dbReference type="Google" id="ProtNLM"/>
    </source>
</evidence>
<dbReference type="Proteomes" id="UP000614334">
    <property type="component" value="Unassembled WGS sequence"/>
</dbReference>
<dbReference type="InterPro" id="IPR036812">
    <property type="entry name" value="NAD(P)_OxRdtase_dom_sf"/>
</dbReference>
<feature type="region of interest" description="Disordered" evidence="3">
    <location>
        <begin position="1183"/>
        <end position="1250"/>
    </location>
</feature>
<gene>
    <name evidence="6" type="ORF">RHS01_04930</name>
</gene>
<name>A0A8H7IC18_9AGAM</name>
<keyword evidence="2" id="KW-0175">Coiled coil</keyword>
<dbReference type="InterPro" id="IPR023631">
    <property type="entry name" value="Amidase_dom"/>
</dbReference>
<dbReference type="Pfam" id="PF18759">
    <property type="entry name" value="Plavaka"/>
    <property type="match status" value="1"/>
</dbReference>
<keyword evidence="1" id="KW-0560">Oxidoreductase</keyword>
<reference evidence="6" key="1">
    <citation type="submission" date="2020-09" db="EMBL/GenBank/DDBJ databases">
        <title>Comparative genome analyses of four rice-infecting Rhizoctonia solani isolates reveal extensive enrichment of homogalacturonan modification genes.</title>
        <authorList>
            <person name="Lee D.-Y."/>
            <person name="Jeon J."/>
            <person name="Kim K.-T."/>
            <person name="Cheong K."/>
            <person name="Song H."/>
            <person name="Choi G."/>
            <person name="Ko J."/>
            <person name="Opiyo S.O."/>
            <person name="Zuo S."/>
            <person name="Madhav S."/>
            <person name="Lee Y.-H."/>
            <person name="Wang G.-L."/>
        </authorList>
    </citation>
    <scope>NUCLEOTIDE SEQUENCE</scope>
    <source>
        <strain evidence="6">AG1-IA B2</strain>
    </source>
</reference>
<dbReference type="SUPFAM" id="SSF75304">
    <property type="entry name" value="Amidase signature (AS) enzymes"/>
    <property type="match status" value="1"/>
</dbReference>
<feature type="compositionally biased region" description="Polar residues" evidence="3">
    <location>
        <begin position="65"/>
        <end position="75"/>
    </location>
</feature>
<dbReference type="Gene3D" id="3.90.1300.10">
    <property type="entry name" value="Amidase signature (AS) domain"/>
    <property type="match status" value="1"/>
</dbReference>
<accession>A0A8H7IC18</accession>
<proteinExistence type="predicted"/>
<feature type="compositionally biased region" description="Polar residues" evidence="3">
    <location>
        <begin position="83"/>
        <end position="110"/>
    </location>
</feature>
<organism evidence="6 7">
    <name type="scientific">Rhizoctonia solani</name>
    <dbReference type="NCBI Taxonomy" id="456999"/>
    <lineage>
        <taxon>Eukaryota</taxon>
        <taxon>Fungi</taxon>
        <taxon>Dikarya</taxon>
        <taxon>Basidiomycota</taxon>
        <taxon>Agaricomycotina</taxon>
        <taxon>Agaricomycetes</taxon>
        <taxon>Cantharellales</taxon>
        <taxon>Ceratobasidiaceae</taxon>
        <taxon>Rhizoctonia</taxon>
    </lineage>
</organism>
<feature type="compositionally biased region" description="Acidic residues" evidence="3">
    <location>
        <begin position="1231"/>
        <end position="1244"/>
    </location>
</feature>
<feature type="domain" description="Amidase" evidence="5">
    <location>
        <begin position="1272"/>
        <end position="1369"/>
    </location>
</feature>
<evidence type="ECO:0000313" key="6">
    <source>
        <dbReference type="EMBL" id="KAF8755968.1"/>
    </source>
</evidence>
<dbReference type="EMBL" id="JACYCF010000007">
    <property type="protein sequence ID" value="KAF8755968.1"/>
    <property type="molecule type" value="Genomic_DNA"/>
</dbReference>
<feature type="coiled-coil region" evidence="2">
    <location>
        <begin position="874"/>
        <end position="901"/>
    </location>
</feature>
<dbReference type="Gene3D" id="3.20.20.100">
    <property type="entry name" value="NADP-dependent oxidoreductase domain"/>
    <property type="match status" value="2"/>
</dbReference>
<protein>
    <recommendedName>
        <fullName evidence="8">NADP-dependent oxidoreductase domain-containing protein</fullName>
    </recommendedName>
</protein>
<feature type="domain" description="NADP-dependent oxidoreductase" evidence="4">
    <location>
        <begin position="1561"/>
        <end position="1670"/>
    </location>
</feature>
<dbReference type="SUPFAM" id="SSF51430">
    <property type="entry name" value="NAD(P)-linked oxidoreductase"/>
    <property type="match status" value="1"/>
</dbReference>
<evidence type="ECO:0000256" key="2">
    <source>
        <dbReference type="SAM" id="Coils"/>
    </source>
</evidence>
<evidence type="ECO:0000256" key="3">
    <source>
        <dbReference type="SAM" id="MobiDB-lite"/>
    </source>
</evidence>